<feature type="transmembrane region" description="Helical" evidence="6">
    <location>
        <begin position="294"/>
        <end position="314"/>
    </location>
</feature>
<comment type="subcellular location">
    <subcellularLocation>
        <location evidence="1">Membrane</location>
        <topology evidence="1">Multi-pass membrane protein</topology>
    </subcellularLocation>
</comment>
<dbReference type="GO" id="GO:0005886">
    <property type="term" value="C:plasma membrane"/>
    <property type="evidence" value="ECO:0007669"/>
    <property type="project" value="TreeGrafter"/>
</dbReference>
<evidence type="ECO:0000256" key="5">
    <source>
        <dbReference type="SAM" id="MobiDB-lite"/>
    </source>
</evidence>
<dbReference type="SUPFAM" id="SSF103473">
    <property type="entry name" value="MFS general substrate transporter"/>
    <property type="match status" value="1"/>
</dbReference>
<dbReference type="GO" id="GO:0022857">
    <property type="term" value="F:transmembrane transporter activity"/>
    <property type="evidence" value="ECO:0007669"/>
    <property type="project" value="InterPro"/>
</dbReference>
<evidence type="ECO:0000256" key="4">
    <source>
        <dbReference type="ARBA" id="ARBA00023136"/>
    </source>
</evidence>
<keyword evidence="3 6" id="KW-1133">Transmembrane helix</keyword>
<feature type="transmembrane region" description="Helical" evidence="6">
    <location>
        <begin position="360"/>
        <end position="383"/>
    </location>
</feature>
<name>A0A6A5UM46_9PLEO</name>
<dbReference type="InterPro" id="IPR036259">
    <property type="entry name" value="MFS_trans_sf"/>
</dbReference>
<sequence length="473" mass="49937">MGSIEKGTKMPALAPFSTPPDHQDRTAKPTTTTSIDLANEVTGLKLLLVHLGMCICTFLIGLDFNIIATAIPVITSKFDSLGHVGWYGAAFFTTLCASQPLAGKTFKSYFIHKKDLGSLLCAIAGSSRGLIAGRAIAGFGALGVFAGGLVILTTIVPLHKRAIYTGTMSSTFAVASILGPVLGGSLTEKVSWRGVAAAVFLPLFHVKASATEKTTLAEKIYSLDALGFTLFAGTVTMLLLALQWGGVVYSWGSSLIIGLFVGFGVGLVLFIGWQIRMQDNALIPPALISNNRNVWLICVSSFFVNGPFQTLVYWLPIWFQAVLGVSPTQSGIRYSPTVIADVLASFIGAGIVMKLGVWNPLLLFAHALVCIGAGLLSTLAPGVTDAKWIGYQIFGGIGCAIFLAVGQAVFEDRLSVNLSKVVDPDVISRVIEAGASNVREAVGDSDLPAVLDAYNTAVTQVFVSHSPSSIFDR</sequence>
<dbReference type="OrthoDB" id="10021397at2759"/>
<proteinExistence type="predicted"/>
<dbReference type="Pfam" id="PF07690">
    <property type="entry name" value="MFS_1"/>
    <property type="match status" value="1"/>
</dbReference>
<evidence type="ECO:0000313" key="7">
    <source>
        <dbReference type="EMBL" id="KAF1964989.1"/>
    </source>
</evidence>
<feature type="transmembrane region" description="Helical" evidence="6">
    <location>
        <begin position="389"/>
        <end position="410"/>
    </location>
</feature>
<keyword evidence="4 6" id="KW-0472">Membrane</keyword>
<feature type="transmembrane region" description="Helical" evidence="6">
    <location>
        <begin position="220"/>
        <end position="242"/>
    </location>
</feature>
<dbReference type="EMBL" id="ML976772">
    <property type="protein sequence ID" value="KAF1964989.1"/>
    <property type="molecule type" value="Genomic_DNA"/>
</dbReference>
<feature type="transmembrane region" description="Helical" evidence="6">
    <location>
        <begin position="135"/>
        <end position="156"/>
    </location>
</feature>
<dbReference type="InterPro" id="IPR011701">
    <property type="entry name" value="MFS"/>
</dbReference>
<keyword evidence="2 6" id="KW-0812">Transmembrane</keyword>
<dbReference type="Gene3D" id="1.20.1250.20">
    <property type="entry name" value="MFS general substrate transporter like domains"/>
    <property type="match status" value="2"/>
</dbReference>
<protein>
    <submittedName>
        <fullName evidence="7">MFS general substrate transporter</fullName>
    </submittedName>
</protein>
<feature type="transmembrane region" description="Helical" evidence="6">
    <location>
        <begin position="334"/>
        <end position="353"/>
    </location>
</feature>
<dbReference type="PANTHER" id="PTHR23501:SF198">
    <property type="entry name" value="AZOLE RESISTANCE PROTEIN 1-RELATED"/>
    <property type="match status" value="1"/>
</dbReference>
<organism evidence="7 8">
    <name type="scientific">Bimuria novae-zelandiae CBS 107.79</name>
    <dbReference type="NCBI Taxonomy" id="1447943"/>
    <lineage>
        <taxon>Eukaryota</taxon>
        <taxon>Fungi</taxon>
        <taxon>Dikarya</taxon>
        <taxon>Ascomycota</taxon>
        <taxon>Pezizomycotina</taxon>
        <taxon>Dothideomycetes</taxon>
        <taxon>Pleosporomycetidae</taxon>
        <taxon>Pleosporales</taxon>
        <taxon>Massarineae</taxon>
        <taxon>Didymosphaeriaceae</taxon>
        <taxon>Bimuria</taxon>
    </lineage>
</organism>
<evidence type="ECO:0000256" key="1">
    <source>
        <dbReference type="ARBA" id="ARBA00004141"/>
    </source>
</evidence>
<dbReference type="Proteomes" id="UP000800036">
    <property type="component" value="Unassembled WGS sequence"/>
</dbReference>
<feature type="transmembrane region" description="Helical" evidence="6">
    <location>
        <begin position="47"/>
        <end position="72"/>
    </location>
</feature>
<evidence type="ECO:0000256" key="3">
    <source>
        <dbReference type="ARBA" id="ARBA00022989"/>
    </source>
</evidence>
<evidence type="ECO:0000256" key="6">
    <source>
        <dbReference type="SAM" id="Phobius"/>
    </source>
</evidence>
<keyword evidence="8" id="KW-1185">Reference proteome</keyword>
<reference evidence="7" key="1">
    <citation type="journal article" date="2020" name="Stud. Mycol.">
        <title>101 Dothideomycetes genomes: a test case for predicting lifestyles and emergence of pathogens.</title>
        <authorList>
            <person name="Haridas S."/>
            <person name="Albert R."/>
            <person name="Binder M."/>
            <person name="Bloem J."/>
            <person name="Labutti K."/>
            <person name="Salamov A."/>
            <person name="Andreopoulos B."/>
            <person name="Baker S."/>
            <person name="Barry K."/>
            <person name="Bills G."/>
            <person name="Bluhm B."/>
            <person name="Cannon C."/>
            <person name="Castanera R."/>
            <person name="Culley D."/>
            <person name="Daum C."/>
            <person name="Ezra D."/>
            <person name="Gonzalez J."/>
            <person name="Henrissat B."/>
            <person name="Kuo A."/>
            <person name="Liang C."/>
            <person name="Lipzen A."/>
            <person name="Lutzoni F."/>
            <person name="Magnuson J."/>
            <person name="Mondo S."/>
            <person name="Nolan M."/>
            <person name="Ohm R."/>
            <person name="Pangilinan J."/>
            <person name="Park H.-J."/>
            <person name="Ramirez L."/>
            <person name="Alfaro M."/>
            <person name="Sun H."/>
            <person name="Tritt A."/>
            <person name="Yoshinaga Y."/>
            <person name="Zwiers L.-H."/>
            <person name="Turgeon B."/>
            <person name="Goodwin S."/>
            <person name="Spatafora J."/>
            <person name="Crous P."/>
            <person name="Grigoriev I."/>
        </authorList>
    </citation>
    <scope>NUCLEOTIDE SEQUENCE</scope>
    <source>
        <strain evidence="7">CBS 107.79</strain>
    </source>
</reference>
<accession>A0A6A5UM46</accession>
<evidence type="ECO:0000313" key="8">
    <source>
        <dbReference type="Proteomes" id="UP000800036"/>
    </source>
</evidence>
<evidence type="ECO:0000256" key="2">
    <source>
        <dbReference type="ARBA" id="ARBA00022692"/>
    </source>
</evidence>
<feature type="region of interest" description="Disordered" evidence="5">
    <location>
        <begin position="1"/>
        <end position="31"/>
    </location>
</feature>
<feature type="transmembrane region" description="Helical" evidence="6">
    <location>
        <begin position="248"/>
        <end position="273"/>
    </location>
</feature>
<dbReference type="AlphaFoldDB" id="A0A6A5UM46"/>
<gene>
    <name evidence="7" type="ORF">BU23DRAFT_629312</name>
</gene>
<dbReference type="PANTHER" id="PTHR23501">
    <property type="entry name" value="MAJOR FACILITATOR SUPERFAMILY"/>
    <property type="match status" value="1"/>
</dbReference>
<feature type="transmembrane region" description="Helical" evidence="6">
    <location>
        <begin position="84"/>
        <end position="102"/>
    </location>
</feature>